<evidence type="ECO:0000313" key="3">
    <source>
        <dbReference type="Proteomes" id="UP001370348"/>
    </source>
</evidence>
<dbReference type="PANTHER" id="PTHR45033:SF2">
    <property type="entry name" value="ZINC-TYPE ALCOHOL DEHYDROGENASE-LIKE PROTEIN C1773.06C"/>
    <property type="match status" value="1"/>
</dbReference>
<sequence>MKAFELSHFGLDGLRLVERPDPTPGPGQILLRMRAASLNYRDLSVVRGEYLSLKPPFIPISDGMGEVVALGPGVRRFKVGDRVLPAYITNWINGEPPADNMSRLGGPLDGVLAEYMAVSEESAVHAPSHLSDVEAVTLPIAALTAWQTLFVYGSLQLGQTVVVQGSGGVSLFALMLARAAGAEVIATSGNPAKLARLKELGAHHVINYRETPDWDKRVLELTERQGVRGADHVLDIAGGETLKRSIAAARVGGTVYVVGFVEGLSTTLDLLPTVTRRIRLQAVSGGHRTSLEALVRAMELHRITPVVDKVFPVTEVREALDYLGKGTHFGKVALSFEGFGR</sequence>
<dbReference type="InterPro" id="IPR013154">
    <property type="entry name" value="ADH-like_N"/>
</dbReference>
<dbReference type="SMART" id="SM00829">
    <property type="entry name" value="PKS_ER"/>
    <property type="match status" value="1"/>
</dbReference>
<dbReference type="PANTHER" id="PTHR45033">
    <property type="match status" value="1"/>
</dbReference>
<feature type="domain" description="Enoyl reductase (ER)" evidence="1">
    <location>
        <begin position="10"/>
        <end position="334"/>
    </location>
</feature>
<dbReference type="InterPro" id="IPR036291">
    <property type="entry name" value="NAD(P)-bd_dom_sf"/>
</dbReference>
<evidence type="ECO:0000313" key="2">
    <source>
        <dbReference type="EMBL" id="WXB15536.1"/>
    </source>
</evidence>
<protein>
    <submittedName>
        <fullName evidence="2">NAD(P)-dependent alcohol dehydrogenase</fullName>
    </submittedName>
</protein>
<name>A0ABZ2M2H5_9BACT</name>
<dbReference type="Gene3D" id="3.40.50.720">
    <property type="entry name" value="NAD(P)-binding Rossmann-like Domain"/>
    <property type="match status" value="1"/>
</dbReference>
<dbReference type="Pfam" id="PF08240">
    <property type="entry name" value="ADH_N"/>
    <property type="match status" value="1"/>
</dbReference>
<dbReference type="CDD" id="cd08276">
    <property type="entry name" value="MDR7"/>
    <property type="match status" value="1"/>
</dbReference>
<accession>A0ABZ2M2H5</accession>
<dbReference type="SUPFAM" id="SSF50129">
    <property type="entry name" value="GroES-like"/>
    <property type="match status" value="1"/>
</dbReference>
<dbReference type="InterPro" id="IPR011032">
    <property type="entry name" value="GroES-like_sf"/>
</dbReference>
<dbReference type="InterPro" id="IPR052711">
    <property type="entry name" value="Zinc_ADH-like"/>
</dbReference>
<dbReference type="RefSeq" id="WP_394825166.1">
    <property type="nucleotide sequence ID" value="NZ_CP089984.1"/>
</dbReference>
<dbReference type="InterPro" id="IPR020843">
    <property type="entry name" value="ER"/>
</dbReference>
<evidence type="ECO:0000259" key="1">
    <source>
        <dbReference type="SMART" id="SM00829"/>
    </source>
</evidence>
<organism evidence="2 3">
    <name type="scientific">Pendulispora albinea</name>
    <dbReference type="NCBI Taxonomy" id="2741071"/>
    <lineage>
        <taxon>Bacteria</taxon>
        <taxon>Pseudomonadati</taxon>
        <taxon>Myxococcota</taxon>
        <taxon>Myxococcia</taxon>
        <taxon>Myxococcales</taxon>
        <taxon>Sorangiineae</taxon>
        <taxon>Pendulisporaceae</taxon>
        <taxon>Pendulispora</taxon>
    </lineage>
</organism>
<dbReference type="EMBL" id="CP089984">
    <property type="protein sequence ID" value="WXB15536.1"/>
    <property type="molecule type" value="Genomic_DNA"/>
</dbReference>
<keyword evidence="3" id="KW-1185">Reference proteome</keyword>
<dbReference type="SUPFAM" id="SSF51735">
    <property type="entry name" value="NAD(P)-binding Rossmann-fold domains"/>
    <property type="match status" value="1"/>
</dbReference>
<dbReference type="InterPro" id="IPR013149">
    <property type="entry name" value="ADH-like_C"/>
</dbReference>
<proteinExistence type="predicted"/>
<dbReference type="Gene3D" id="3.90.180.10">
    <property type="entry name" value="Medium-chain alcohol dehydrogenases, catalytic domain"/>
    <property type="match status" value="1"/>
</dbReference>
<reference evidence="2 3" key="1">
    <citation type="submission" date="2021-12" db="EMBL/GenBank/DDBJ databases">
        <title>Discovery of the Pendulisporaceae a myxobacterial family with distinct sporulation behavior and unique specialized metabolism.</title>
        <authorList>
            <person name="Garcia R."/>
            <person name="Popoff A."/>
            <person name="Bader C.D."/>
            <person name="Loehr J."/>
            <person name="Walesch S."/>
            <person name="Walt C."/>
            <person name="Boldt J."/>
            <person name="Bunk B."/>
            <person name="Haeckl F.J.F.P.J."/>
            <person name="Gunesch A.P."/>
            <person name="Birkelbach J."/>
            <person name="Nuebel U."/>
            <person name="Pietschmann T."/>
            <person name="Bach T."/>
            <person name="Mueller R."/>
        </authorList>
    </citation>
    <scope>NUCLEOTIDE SEQUENCE [LARGE SCALE GENOMIC DNA]</scope>
    <source>
        <strain evidence="2 3">MSr11954</strain>
    </source>
</reference>
<dbReference type="Pfam" id="PF00107">
    <property type="entry name" value="ADH_zinc_N"/>
    <property type="match status" value="1"/>
</dbReference>
<gene>
    <name evidence="2" type="ORF">LZC94_47910</name>
</gene>
<dbReference type="Proteomes" id="UP001370348">
    <property type="component" value="Chromosome"/>
</dbReference>